<evidence type="ECO:0000313" key="2">
    <source>
        <dbReference type="EMBL" id="MBW0591473.1"/>
    </source>
</evidence>
<evidence type="ECO:0000313" key="3">
    <source>
        <dbReference type="Proteomes" id="UP000765509"/>
    </source>
</evidence>
<keyword evidence="3" id="KW-1185">Reference proteome</keyword>
<dbReference type="AlphaFoldDB" id="A0A9Q3L1F4"/>
<sequence length="236" mass="26386">MLANKHTRNVCLLSDPSDHEARGVLVQDTLARTPLWSTMMKPYLSTNGHRDPKQADGNNSGQLALSSQVSISPPPLLGHHPMVTSLLDRSKVIIWPMKDGNGKWTFKLGPIVTMSCHRWDSNAKSKTHQIPPDKTLLFLVCLASKPRGNPLQARVAPDGQRNYSENPPEQKSHLFLARVHPPNHQRTFRLLVLPLPAQSLSSTIRLLDPPLLFPPRTPVQSPTHFHNDALQEFTDL</sequence>
<feature type="region of interest" description="Disordered" evidence="1">
    <location>
        <begin position="42"/>
        <end position="66"/>
    </location>
</feature>
<dbReference type="EMBL" id="AVOT02143303">
    <property type="protein sequence ID" value="MBW0591473.1"/>
    <property type="molecule type" value="Genomic_DNA"/>
</dbReference>
<dbReference type="Proteomes" id="UP000765509">
    <property type="component" value="Unassembled WGS sequence"/>
</dbReference>
<accession>A0A9Q3L1F4</accession>
<gene>
    <name evidence="2" type="ORF">O181_131188</name>
</gene>
<comment type="caution">
    <text evidence="2">The sequence shown here is derived from an EMBL/GenBank/DDBJ whole genome shotgun (WGS) entry which is preliminary data.</text>
</comment>
<feature type="compositionally biased region" description="Polar residues" evidence="1">
    <location>
        <begin position="56"/>
        <end position="66"/>
    </location>
</feature>
<organism evidence="2 3">
    <name type="scientific">Austropuccinia psidii MF-1</name>
    <dbReference type="NCBI Taxonomy" id="1389203"/>
    <lineage>
        <taxon>Eukaryota</taxon>
        <taxon>Fungi</taxon>
        <taxon>Dikarya</taxon>
        <taxon>Basidiomycota</taxon>
        <taxon>Pucciniomycotina</taxon>
        <taxon>Pucciniomycetes</taxon>
        <taxon>Pucciniales</taxon>
        <taxon>Sphaerophragmiaceae</taxon>
        <taxon>Austropuccinia</taxon>
    </lineage>
</organism>
<name>A0A9Q3L1F4_9BASI</name>
<evidence type="ECO:0000256" key="1">
    <source>
        <dbReference type="SAM" id="MobiDB-lite"/>
    </source>
</evidence>
<reference evidence="2" key="1">
    <citation type="submission" date="2021-03" db="EMBL/GenBank/DDBJ databases">
        <title>Draft genome sequence of rust myrtle Austropuccinia psidii MF-1, a brazilian biotype.</title>
        <authorList>
            <person name="Quecine M.C."/>
            <person name="Pachon D.M.R."/>
            <person name="Bonatelli M.L."/>
            <person name="Correr F.H."/>
            <person name="Franceschini L.M."/>
            <person name="Leite T.F."/>
            <person name="Margarido G.R.A."/>
            <person name="Almeida C.A."/>
            <person name="Ferrarezi J.A."/>
            <person name="Labate C.A."/>
        </authorList>
    </citation>
    <scope>NUCLEOTIDE SEQUENCE</scope>
    <source>
        <strain evidence="2">MF-1</strain>
    </source>
</reference>
<protein>
    <submittedName>
        <fullName evidence="2">Uncharacterized protein</fullName>
    </submittedName>
</protein>
<proteinExistence type="predicted"/>